<proteinExistence type="predicted"/>
<dbReference type="Proteomes" id="UP001498476">
    <property type="component" value="Unassembled WGS sequence"/>
</dbReference>
<reference evidence="1 2" key="1">
    <citation type="journal article" date="2025" name="Microbiol. Resour. Announc.">
        <title>Draft genome sequences for Neonectria magnoliae and Neonectria punicea, canker pathogens of Liriodendron tulipifera and Acer saccharum in West Virginia.</title>
        <authorList>
            <person name="Petronek H.M."/>
            <person name="Kasson M.T."/>
            <person name="Metheny A.M."/>
            <person name="Stauder C.M."/>
            <person name="Lovett B."/>
            <person name="Lynch S.C."/>
            <person name="Garnas J.R."/>
            <person name="Kasson L.R."/>
            <person name="Stajich J.E."/>
        </authorList>
    </citation>
    <scope>NUCLEOTIDE SEQUENCE [LARGE SCALE GENOMIC DNA]</scope>
    <source>
        <strain evidence="1 2">NRRL 64653</strain>
    </source>
</reference>
<evidence type="ECO:0000313" key="1">
    <source>
        <dbReference type="EMBL" id="KAK7423898.1"/>
    </source>
</evidence>
<comment type="caution">
    <text evidence="1">The sequence shown here is derived from an EMBL/GenBank/DDBJ whole genome shotgun (WGS) entry which is preliminary data.</text>
</comment>
<accession>A0ABR1HRP8</accession>
<gene>
    <name evidence="1" type="ORF">QQX98_000769</name>
</gene>
<name>A0ABR1HRP8_9HYPO</name>
<sequence>MDPFHHLASELRTMILLELPTRSDIIRASHASPILFRQRSESRLAIARGFLRRDLPGSLMQDAVAIVTFPDPTDVPTAKQTLIMDAHLRQWAQKDLQDPLKRHAPGLLLSVDALVLRLKLFIADYIAKATSTYLPLAYASLPDWAHASFSKELTSPEISRDGLGLTALTELKRYRLMRAFLRLSAYENESEEPSDPEMLQCVHEYLRTLYGALTAGLVTPQGAPIELSQGSYPVPADPTERQRGRMFPDDLQFDPEQHMEDWDASSIFGIRHTYIDRLAGCGFDLALTLLTEETTSCSLFLERCYDEVTFRHPERAPFGCRLTRLRDDQEPTSLLSDLGSGLWRSKFADFHSATRDDSLHHAFRRTYRQRAWAFFDDERLYSNNDPWHLPSYPLFLAEEARLQSQCWDTNKARRRALGYVPVMRMALFQSSGREVLDNNGTDYPALVEKIEDGFWMREMDECPSV</sequence>
<evidence type="ECO:0000313" key="2">
    <source>
        <dbReference type="Proteomes" id="UP001498476"/>
    </source>
</evidence>
<organism evidence="1 2">
    <name type="scientific">Neonectria punicea</name>
    <dbReference type="NCBI Taxonomy" id="979145"/>
    <lineage>
        <taxon>Eukaryota</taxon>
        <taxon>Fungi</taxon>
        <taxon>Dikarya</taxon>
        <taxon>Ascomycota</taxon>
        <taxon>Pezizomycotina</taxon>
        <taxon>Sordariomycetes</taxon>
        <taxon>Hypocreomycetidae</taxon>
        <taxon>Hypocreales</taxon>
        <taxon>Nectriaceae</taxon>
        <taxon>Neonectria</taxon>
    </lineage>
</organism>
<keyword evidence="2" id="KW-1185">Reference proteome</keyword>
<protein>
    <submittedName>
        <fullName evidence="1">Uncharacterized protein</fullName>
    </submittedName>
</protein>
<dbReference type="EMBL" id="JAZAVJ010000007">
    <property type="protein sequence ID" value="KAK7423898.1"/>
    <property type="molecule type" value="Genomic_DNA"/>
</dbReference>